<dbReference type="EMBL" id="AZBU02000005">
    <property type="protein sequence ID" value="TKR76209.1"/>
    <property type="molecule type" value="Genomic_DNA"/>
</dbReference>
<dbReference type="SUPFAM" id="SSF50494">
    <property type="entry name" value="Trypsin-like serine proteases"/>
    <property type="match status" value="1"/>
</dbReference>
<dbReference type="InterPro" id="IPR001254">
    <property type="entry name" value="Trypsin_dom"/>
</dbReference>
<dbReference type="InterPro" id="IPR001314">
    <property type="entry name" value="Peptidase_S1A"/>
</dbReference>
<reference evidence="6 7" key="2">
    <citation type="journal article" date="2019" name="G3 (Bethesda)">
        <title>Hybrid Assembly of the Genome of the Entomopathogenic Nematode Steinernema carpocapsae Identifies the X-Chromosome.</title>
        <authorList>
            <person name="Serra L."/>
            <person name="Macchietto M."/>
            <person name="Macias-Munoz A."/>
            <person name="McGill C.J."/>
            <person name="Rodriguez I.M."/>
            <person name="Rodriguez B."/>
            <person name="Murad R."/>
            <person name="Mortazavi A."/>
        </authorList>
    </citation>
    <scope>NUCLEOTIDE SEQUENCE [LARGE SCALE GENOMIC DNA]</scope>
    <source>
        <strain evidence="6 7">ALL</strain>
    </source>
</reference>
<evidence type="ECO:0000259" key="5">
    <source>
        <dbReference type="PROSITE" id="PS50240"/>
    </source>
</evidence>
<dbReference type="GO" id="GO:0004252">
    <property type="term" value="F:serine-type endopeptidase activity"/>
    <property type="evidence" value="ECO:0007669"/>
    <property type="project" value="InterPro"/>
</dbReference>
<dbReference type="GO" id="GO:0006508">
    <property type="term" value="P:proteolysis"/>
    <property type="evidence" value="ECO:0007669"/>
    <property type="project" value="UniProtKB-KW"/>
</dbReference>
<feature type="region of interest" description="Disordered" evidence="4">
    <location>
        <begin position="1"/>
        <end position="26"/>
    </location>
</feature>
<sequence length="289" mass="32085">MFVRSRTADKTDDADRTRTLDHAETDKIKIPPPNELVFGGQKAYQGLFPFYVSVNLHFGNAIGSCGGSLLTPRHVLTAAHCNRKPSTNDSIVIMGLDTRREDPYATHGVQVRHVISAVNHKDFDKPHFLSNDLAVLTLAEPFELTNYVQLTNIPVDDSELQKQYWATVCGFGAYKIENKTLYTSQDLLYAYVPLIDSKRCEKRYSLDESTQICAGMNGTGIGPGDSGGPLFMPRDGKNWQIGVASFISSVMTNQADYPGVYVRASSYCPWLTEKTNGEFQCGNANCKMY</sequence>
<evidence type="ECO:0000256" key="2">
    <source>
        <dbReference type="ARBA" id="ARBA00024195"/>
    </source>
</evidence>
<dbReference type="CDD" id="cd00190">
    <property type="entry name" value="Tryp_SPc"/>
    <property type="match status" value="1"/>
</dbReference>
<keyword evidence="3" id="KW-0720">Serine protease</keyword>
<feature type="domain" description="Peptidase S1" evidence="5">
    <location>
        <begin position="37"/>
        <end position="276"/>
    </location>
</feature>
<dbReference type="SMART" id="SM00020">
    <property type="entry name" value="Tryp_SPc"/>
    <property type="match status" value="1"/>
</dbReference>
<dbReference type="PANTHER" id="PTHR24256">
    <property type="entry name" value="TRYPTASE-RELATED"/>
    <property type="match status" value="1"/>
</dbReference>
<name>A0A4U5N1I0_STECR</name>
<dbReference type="OrthoDB" id="6376138at2759"/>
<dbReference type="PROSITE" id="PS00134">
    <property type="entry name" value="TRYPSIN_HIS"/>
    <property type="match status" value="1"/>
</dbReference>
<gene>
    <name evidence="6" type="ORF">L596_017383</name>
</gene>
<dbReference type="PROSITE" id="PS00135">
    <property type="entry name" value="TRYPSIN_SER"/>
    <property type="match status" value="1"/>
</dbReference>
<dbReference type="Gene3D" id="2.40.10.10">
    <property type="entry name" value="Trypsin-like serine proteases"/>
    <property type="match status" value="1"/>
</dbReference>
<dbReference type="Proteomes" id="UP000298663">
    <property type="component" value="Unassembled WGS sequence"/>
</dbReference>
<dbReference type="AlphaFoldDB" id="A0A4U5N1I0"/>
<proteinExistence type="inferred from homology"/>
<dbReference type="InterPro" id="IPR018114">
    <property type="entry name" value="TRYPSIN_HIS"/>
</dbReference>
<dbReference type="InterPro" id="IPR033116">
    <property type="entry name" value="TRYPSIN_SER"/>
</dbReference>
<dbReference type="Pfam" id="PF00089">
    <property type="entry name" value="Trypsin"/>
    <property type="match status" value="1"/>
</dbReference>
<keyword evidence="3" id="KW-0378">Hydrolase</keyword>
<keyword evidence="3" id="KW-0645">Protease</keyword>
<dbReference type="PRINTS" id="PR00722">
    <property type="entry name" value="CHYMOTRYPSIN"/>
</dbReference>
<evidence type="ECO:0000313" key="6">
    <source>
        <dbReference type="EMBL" id="TKR76209.1"/>
    </source>
</evidence>
<evidence type="ECO:0000256" key="3">
    <source>
        <dbReference type="RuleBase" id="RU363034"/>
    </source>
</evidence>
<dbReference type="InterPro" id="IPR043504">
    <property type="entry name" value="Peptidase_S1_PA_chymotrypsin"/>
</dbReference>
<evidence type="ECO:0000256" key="1">
    <source>
        <dbReference type="ARBA" id="ARBA00023157"/>
    </source>
</evidence>
<reference evidence="6 7" key="1">
    <citation type="journal article" date="2015" name="Genome Biol.">
        <title>Comparative genomics of Steinernema reveals deeply conserved gene regulatory networks.</title>
        <authorList>
            <person name="Dillman A.R."/>
            <person name="Macchietto M."/>
            <person name="Porter C.F."/>
            <person name="Rogers A."/>
            <person name="Williams B."/>
            <person name="Antoshechkin I."/>
            <person name="Lee M.M."/>
            <person name="Goodwin Z."/>
            <person name="Lu X."/>
            <person name="Lewis E.E."/>
            <person name="Goodrich-Blair H."/>
            <person name="Stock S.P."/>
            <person name="Adams B.J."/>
            <person name="Sternberg P.W."/>
            <person name="Mortazavi A."/>
        </authorList>
    </citation>
    <scope>NUCLEOTIDE SEQUENCE [LARGE SCALE GENOMIC DNA]</scope>
    <source>
        <strain evidence="6 7">ALL</strain>
    </source>
</reference>
<dbReference type="PROSITE" id="PS50240">
    <property type="entry name" value="TRYPSIN_DOM"/>
    <property type="match status" value="1"/>
</dbReference>
<evidence type="ECO:0000313" key="7">
    <source>
        <dbReference type="Proteomes" id="UP000298663"/>
    </source>
</evidence>
<dbReference type="STRING" id="34508.A0A4U5N1I0"/>
<dbReference type="InterPro" id="IPR009003">
    <property type="entry name" value="Peptidase_S1_PA"/>
</dbReference>
<organism evidence="6 7">
    <name type="scientific">Steinernema carpocapsae</name>
    <name type="common">Entomopathogenic nematode</name>
    <dbReference type="NCBI Taxonomy" id="34508"/>
    <lineage>
        <taxon>Eukaryota</taxon>
        <taxon>Metazoa</taxon>
        <taxon>Ecdysozoa</taxon>
        <taxon>Nematoda</taxon>
        <taxon>Chromadorea</taxon>
        <taxon>Rhabditida</taxon>
        <taxon>Tylenchina</taxon>
        <taxon>Panagrolaimomorpha</taxon>
        <taxon>Strongyloidoidea</taxon>
        <taxon>Steinernematidae</taxon>
        <taxon>Steinernema</taxon>
    </lineage>
</organism>
<evidence type="ECO:0000256" key="4">
    <source>
        <dbReference type="SAM" id="MobiDB-lite"/>
    </source>
</evidence>
<accession>A0A4U5N1I0</accession>
<protein>
    <recommendedName>
        <fullName evidence="5">Peptidase S1 domain-containing protein</fullName>
    </recommendedName>
</protein>
<dbReference type="FunFam" id="2.40.10.10:FF:000068">
    <property type="entry name" value="transmembrane protease serine 2"/>
    <property type="match status" value="1"/>
</dbReference>
<keyword evidence="1" id="KW-1015">Disulfide bond</keyword>
<keyword evidence="7" id="KW-1185">Reference proteome</keyword>
<dbReference type="InterPro" id="IPR051487">
    <property type="entry name" value="Ser/Thr_Proteases_Immune/Dev"/>
</dbReference>
<comment type="similarity">
    <text evidence="2">Belongs to the peptidase S1 family. CLIP subfamily.</text>
</comment>
<comment type="caution">
    <text evidence="6">The sequence shown here is derived from an EMBL/GenBank/DDBJ whole genome shotgun (WGS) entry which is preliminary data.</text>
</comment>